<feature type="region of interest" description="Disordered" evidence="7">
    <location>
        <begin position="713"/>
        <end position="732"/>
    </location>
</feature>
<dbReference type="SUPFAM" id="SSF55874">
    <property type="entry name" value="ATPase domain of HSP90 chaperone/DNA topoisomerase II/histidine kinase"/>
    <property type="match status" value="1"/>
</dbReference>
<keyword evidence="4" id="KW-0808">Transferase</keyword>
<evidence type="ECO:0000256" key="4">
    <source>
        <dbReference type="ARBA" id="ARBA00022679"/>
    </source>
</evidence>
<dbReference type="InterPro" id="IPR003661">
    <property type="entry name" value="HisK_dim/P_dom"/>
</dbReference>
<dbReference type="InterPro" id="IPR036890">
    <property type="entry name" value="HATPase_C_sf"/>
</dbReference>
<evidence type="ECO:0000313" key="11">
    <source>
        <dbReference type="EMBL" id="GAA4788761.1"/>
    </source>
</evidence>
<dbReference type="Pfam" id="PF00512">
    <property type="entry name" value="HisKA"/>
    <property type="match status" value="1"/>
</dbReference>
<feature type="domain" description="Histidine kinase" evidence="9">
    <location>
        <begin position="246"/>
        <end position="468"/>
    </location>
</feature>
<keyword evidence="8" id="KW-0472">Membrane</keyword>
<dbReference type="InterPro" id="IPR011006">
    <property type="entry name" value="CheY-like_superfamily"/>
</dbReference>
<dbReference type="InterPro" id="IPR001789">
    <property type="entry name" value="Sig_transdc_resp-reg_receiver"/>
</dbReference>
<protein>
    <recommendedName>
        <fullName evidence="2">histidine kinase</fullName>
        <ecNumber evidence="2">2.7.13.3</ecNumber>
    </recommendedName>
</protein>
<dbReference type="CDD" id="cd00082">
    <property type="entry name" value="HisKA"/>
    <property type="match status" value="1"/>
</dbReference>
<evidence type="ECO:0000256" key="1">
    <source>
        <dbReference type="ARBA" id="ARBA00000085"/>
    </source>
</evidence>
<comment type="caution">
    <text evidence="11">The sequence shown here is derived from an EMBL/GenBank/DDBJ whole genome shotgun (WGS) entry which is preliminary data.</text>
</comment>
<dbReference type="Gene3D" id="1.10.287.130">
    <property type="match status" value="1"/>
</dbReference>
<evidence type="ECO:0000259" key="9">
    <source>
        <dbReference type="PROSITE" id="PS50109"/>
    </source>
</evidence>
<dbReference type="Gene3D" id="3.30.565.10">
    <property type="entry name" value="Histidine kinase-like ATPase, C-terminal domain"/>
    <property type="match status" value="1"/>
</dbReference>
<evidence type="ECO:0000256" key="8">
    <source>
        <dbReference type="SAM" id="Phobius"/>
    </source>
</evidence>
<organism evidence="11 12">
    <name type="scientific">Lysobacter hankyongensis</name>
    <dbReference type="NCBI Taxonomy" id="1176535"/>
    <lineage>
        <taxon>Bacteria</taxon>
        <taxon>Pseudomonadati</taxon>
        <taxon>Pseudomonadota</taxon>
        <taxon>Gammaproteobacteria</taxon>
        <taxon>Lysobacterales</taxon>
        <taxon>Lysobacteraceae</taxon>
        <taxon>Lysobacter</taxon>
    </lineage>
</organism>
<dbReference type="Pfam" id="PF00072">
    <property type="entry name" value="Response_reg"/>
    <property type="match status" value="1"/>
</dbReference>
<evidence type="ECO:0000256" key="2">
    <source>
        <dbReference type="ARBA" id="ARBA00012438"/>
    </source>
</evidence>
<dbReference type="PROSITE" id="PS50110">
    <property type="entry name" value="RESPONSE_REGULATORY"/>
    <property type="match status" value="1"/>
</dbReference>
<evidence type="ECO:0000259" key="10">
    <source>
        <dbReference type="PROSITE" id="PS50110"/>
    </source>
</evidence>
<dbReference type="SMART" id="SM00388">
    <property type="entry name" value="HisKA"/>
    <property type="match status" value="1"/>
</dbReference>
<dbReference type="PRINTS" id="PR00344">
    <property type="entry name" value="BCTRLSENSOR"/>
</dbReference>
<dbReference type="PANTHER" id="PTHR43047:SF64">
    <property type="entry name" value="HISTIDINE KINASE CONTAINING CHEY-HOMOLOGOUS RECEIVER DOMAIN AND PAS DOMAIN-RELATED"/>
    <property type="match status" value="1"/>
</dbReference>
<feature type="transmembrane region" description="Helical" evidence="8">
    <location>
        <begin position="193"/>
        <end position="213"/>
    </location>
</feature>
<dbReference type="InterPro" id="IPR005467">
    <property type="entry name" value="His_kinase_dom"/>
</dbReference>
<name>A0ABP9B177_9GAMM</name>
<evidence type="ECO:0000256" key="5">
    <source>
        <dbReference type="ARBA" id="ARBA00022777"/>
    </source>
</evidence>
<evidence type="ECO:0000256" key="3">
    <source>
        <dbReference type="ARBA" id="ARBA00022553"/>
    </source>
</evidence>
<feature type="domain" description="Response regulatory" evidence="10">
    <location>
        <begin position="494"/>
        <end position="609"/>
    </location>
</feature>
<comment type="catalytic activity">
    <reaction evidence="1">
        <text>ATP + protein L-histidine = ADP + protein N-phospho-L-histidine.</text>
        <dbReference type="EC" id="2.7.13.3"/>
    </reaction>
</comment>
<dbReference type="InterPro" id="IPR003594">
    <property type="entry name" value="HATPase_dom"/>
</dbReference>
<dbReference type="EMBL" id="BAABJE010000005">
    <property type="protein sequence ID" value="GAA4788761.1"/>
    <property type="molecule type" value="Genomic_DNA"/>
</dbReference>
<evidence type="ECO:0000256" key="6">
    <source>
        <dbReference type="PROSITE-ProRule" id="PRU00169"/>
    </source>
</evidence>
<dbReference type="InterPro" id="IPR004358">
    <property type="entry name" value="Sig_transdc_His_kin-like_C"/>
</dbReference>
<gene>
    <name evidence="11" type="ORF">GCM10023307_12320</name>
</gene>
<dbReference type="CDD" id="cd16922">
    <property type="entry name" value="HATPase_EvgS-ArcB-TorS-like"/>
    <property type="match status" value="1"/>
</dbReference>
<evidence type="ECO:0000313" key="12">
    <source>
        <dbReference type="Proteomes" id="UP001499959"/>
    </source>
</evidence>
<dbReference type="Pfam" id="PF02518">
    <property type="entry name" value="HATPase_c"/>
    <property type="match status" value="1"/>
</dbReference>
<dbReference type="PROSITE" id="PS50109">
    <property type="entry name" value="HIS_KIN"/>
    <property type="match status" value="1"/>
</dbReference>
<keyword evidence="8" id="KW-1133">Transmembrane helix</keyword>
<dbReference type="PANTHER" id="PTHR43047">
    <property type="entry name" value="TWO-COMPONENT HISTIDINE PROTEIN KINASE"/>
    <property type="match status" value="1"/>
</dbReference>
<keyword evidence="12" id="KW-1185">Reference proteome</keyword>
<dbReference type="SUPFAM" id="SSF47384">
    <property type="entry name" value="Homodimeric domain of signal transducing histidine kinase"/>
    <property type="match status" value="1"/>
</dbReference>
<reference evidence="12" key="1">
    <citation type="journal article" date="2019" name="Int. J. Syst. Evol. Microbiol.">
        <title>The Global Catalogue of Microorganisms (GCM) 10K type strain sequencing project: providing services to taxonomists for standard genome sequencing and annotation.</title>
        <authorList>
            <consortium name="The Broad Institute Genomics Platform"/>
            <consortium name="The Broad Institute Genome Sequencing Center for Infectious Disease"/>
            <person name="Wu L."/>
            <person name="Ma J."/>
        </authorList>
    </citation>
    <scope>NUCLEOTIDE SEQUENCE [LARGE SCALE GENOMIC DNA]</scope>
    <source>
        <strain evidence="12">JCM 18204</strain>
    </source>
</reference>
<keyword evidence="5" id="KW-0418">Kinase</keyword>
<dbReference type="Pfam" id="PF05227">
    <property type="entry name" value="CHASE3"/>
    <property type="match status" value="1"/>
</dbReference>
<dbReference type="Gene3D" id="3.40.50.2300">
    <property type="match status" value="1"/>
</dbReference>
<dbReference type="InterPro" id="IPR007891">
    <property type="entry name" value="CHASE3"/>
</dbReference>
<feature type="modified residue" description="4-aspartylphosphate" evidence="6">
    <location>
        <position position="543"/>
    </location>
</feature>
<keyword evidence="8" id="KW-0812">Transmembrane</keyword>
<keyword evidence="3 6" id="KW-0597">Phosphoprotein</keyword>
<evidence type="ECO:0000256" key="7">
    <source>
        <dbReference type="SAM" id="MobiDB-lite"/>
    </source>
</evidence>
<dbReference type="RefSeq" id="WP_345302438.1">
    <property type="nucleotide sequence ID" value="NZ_BAABJE010000005.1"/>
</dbReference>
<dbReference type="SMART" id="SM00448">
    <property type="entry name" value="REC"/>
    <property type="match status" value="1"/>
</dbReference>
<dbReference type="Proteomes" id="UP001499959">
    <property type="component" value="Unassembled WGS sequence"/>
</dbReference>
<dbReference type="SMART" id="SM00387">
    <property type="entry name" value="HATPase_c"/>
    <property type="match status" value="1"/>
</dbReference>
<accession>A0ABP9B177</accession>
<dbReference type="EC" id="2.7.13.3" evidence="2"/>
<sequence length="732" mass="80898">MPLSSKTQFRNRTNTGLLALAFVVIAITSVVSVRSINALRDSIDWITHTLAVRDELSALQRELGLMEADGLRYMVGGLKMHRDGLETHLGNVGEGVLRLKSLASDNDHHQKALSWLQADYERLRARARRSVEIKQEDMRRGDDRAAIRRLRDGRGEDIVDRMRRTIDEMAEEEGRLLAERQANRDSLVKQTNATLLIANGLALFAGLLGFVALRRAQREAENALIVELRAAQARRASDEKSAFLANMSHEIRTPMNAIFGFAQLLADHVNEPLQKEWVASIRKSGQMLLALINDVLDLSKIEAGKLQLNPQGTDVAELVLESAGLFEPMAEAKGLLLRCEIENAELVPVAVDAQRLRQILMNLLSNAVKYTEAGEVVVRVTMLPSPLGDGRDLRISVQDSGTGIDPDEQARIFEPFYQADSLDGKPRQGTGLGLSITKRLVDLMHGRIHVASRPGQGATFRIDIPDLLPAVPTPALSAVEAGERADFDVLPTLKVLVVDDVEWNIEVAKGYFQGSRHEIAVARDGLEAVAMTRMFRPDVVLMDLRMPSMNGDRAVEAIRADPVLRDTRVIAVTASSLIDEDGMRPLRFDGYIRKPYAPIELFGALRALFGTREGEDATSAAPAATTIVDSASMADRRDRALAEWRTVRAAPLQALRQRMRVREIGEFSKLFDALAADIGDAELGAEAQRLHLAVQRFDVHQMKTVLDRLAAWPDDDDQHASQQEAKGEGDAH</sequence>
<proteinExistence type="predicted"/>
<dbReference type="InterPro" id="IPR036097">
    <property type="entry name" value="HisK_dim/P_sf"/>
</dbReference>
<dbReference type="SUPFAM" id="SSF52172">
    <property type="entry name" value="CheY-like"/>
    <property type="match status" value="1"/>
</dbReference>
<dbReference type="CDD" id="cd17546">
    <property type="entry name" value="REC_hyHK_CKI1_RcsC-like"/>
    <property type="match status" value="1"/>
</dbReference>